<reference evidence="7" key="1">
    <citation type="journal article" date="2014" name="Int. J. Syst. Evol. Microbiol.">
        <title>Complete genome sequence of Corynebacterium casei LMG S-19264T (=DSM 44701T), isolated from a smear-ripened cheese.</title>
        <authorList>
            <consortium name="US DOE Joint Genome Institute (JGI-PGF)"/>
            <person name="Walter F."/>
            <person name="Albersmeier A."/>
            <person name="Kalinowski J."/>
            <person name="Ruckert C."/>
        </authorList>
    </citation>
    <scope>NUCLEOTIDE SEQUENCE</scope>
    <source>
        <strain evidence="7">CGMCC 1.15371</strain>
    </source>
</reference>
<dbReference type="SMART" id="SM00100">
    <property type="entry name" value="cNMP"/>
    <property type="match status" value="1"/>
</dbReference>
<evidence type="ECO:0000256" key="4">
    <source>
        <dbReference type="ARBA" id="ARBA00023163"/>
    </source>
</evidence>
<evidence type="ECO:0000256" key="3">
    <source>
        <dbReference type="ARBA" id="ARBA00023159"/>
    </source>
</evidence>
<keyword evidence="3" id="KW-0010">Activator</keyword>
<evidence type="ECO:0000259" key="5">
    <source>
        <dbReference type="PROSITE" id="PS50042"/>
    </source>
</evidence>
<dbReference type="Pfam" id="PF00027">
    <property type="entry name" value="cNMP_binding"/>
    <property type="match status" value="1"/>
</dbReference>
<dbReference type="PRINTS" id="PR00034">
    <property type="entry name" value="HTHCRP"/>
</dbReference>
<accession>A0A8J3E077</accession>
<dbReference type="CDD" id="cd00038">
    <property type="entry name" value="CAP_ED"/>
    <property type="match status" value="1"/>
</dbReference>
<dbReference type="GO" id="GO:0003677">
    <property type="term" value="F:DNA binding"/>
    <property type="evidence" value="ECO:0007669"/>
    <property type="project" value="UniProtKB-KW"/>
</dbReference>
<sequence>MGEHIEVLRRVPIFSELLDSELQRLSSIMTERVYGKKEFIFMEGEKRQAIYFICSGTIKTFKVNEKGNEQIINILQSGEMFPHVGFFDEGPYPATAEVIKEAELLSLRLDDFNALLMEYPAIAIKVMRIMGQKIVLLSQRIQELISEDVRHRIIHTLIRLNDEAGKVESGQVTLEIPMTNQDFANLVGTSRETINRILNDLKKQNLIDFDRQKIVIWDIERLRQCV</sequence>
<organism evidence="7 8">
    <name type="scientific">Pullulanibacillus camelliae</name>
    <dbReference type="NCBI Taxonomy" id="1707096"/>
    <lineage>
        <taxon>Bacteria</taxon>
        <taxon>Bacillati</taxon>
        <taxon>Bacillota</taxon>
        <taxon>Bacilli</taxon>
        <taxon>Bacillales</taxon>
        <taxon>Sporolactobacillaceae</taxon>
        <taxon>Pullulanibacillus</taxon>
    </lineage>
</organism>
<gene>
    <name evidence="7" type="ORF">GCM10011391_31500</name>
</gene>
<dbReference type="RefSeq" id="WP_229672665.1">
    <property type="nucleotide sequence ID" value="NZ_BMIR01000018.1"/>
</dbReference>
<comment type="caution">
    <text evidence="7">The sequence shown here is derived from an EMBL/GenBank/DDBJ whole genome shotgun (WGS) entry which is preliminary data.</text>
</comment>
<feature type="domain" description="Cyclic nucleotide-binding" evidence="5">
    <location>
        <begin position="13"/>
        <end position="117"/>
    </location>
</feature>
<dbReference type="SMART" id="SM00419">
    <property type="entry name" value="HTH_CRP"/>
    <property type="match status" value="1"/>
</dbReference>
<dbReference type="CDD" id="cd00092">
    <property type="entry name" value="HTH_CRP"/>
    <property type="match status" value="1"/>
</dbReference>
<reference evidence="7" key="2">
    <citation type="submission" date="2020-09" db="EMBL/GenBank/DDBJ databases">
        <authorList>
            <person name="Sun Q."/>
            <person name="Zhou Y."/>
        </authorList>
    </citation>
    <scope>NUCLEOTIDE SEQUENCE</scope>
    <source>
        <strain evidence="7">CGMCC 1.15371</strain>
    </source>
</reference>
<proteinExistence type="predicted"/>
<dbReference type="Gene3D" id="1.10.10.10">
    <property type="entry name" value="Winged helix-like DNA-binding domain superfamily/Winged helix DNA-binding domain"/>
    <property type="match status" value="1"/>
</dbReference>
<evidence type="ECO:0000313" key="8">
    <source>
        <dbReference type="Proteomes" id="UP000628775"/>
    </source>
</evidence>
<dbReference type="AlphaFoldDB" id="A0A8J3E077"/>
<dbReference type="InterPro" id="IPR012318">
    <property type="entry name" value="HTH_CRP"/>
</dbReference>
<evidence type="ECO:0000313" key="7">
    <source>
        <dbReference type="EMBL" id="GGE50442.1"/>
    </source>
</evidence>
<dbReference type="SUPFAM" id="SSF46785">
    <property type="entry name" value="Winged helix' DNA-binding domain"/>
    <property type="match status" value="1"/>
</dbReference>
<dbReference type="Pfam" id="PF13545">
    <property type="entry name" value="HTH_Crp_2"/>
    <property type="match status" value="1"/>
</dbReference>
<keyword evidence="4" id="KW-0804">Transcription</keyword>
<dbReference type="PROSITE" id="PS50042">
    <property type="entry name" value="CNMP_BINDING_3"/>
    <property type="match status" value="1"/>
</dbReference>
<evidence type="ECO:0000256" key="2">
    <source>
        <dbReference type="ARBA" id="ARBA00023125"/>
    </source>
</evidence>
<evidence type="ECO:0000256" key="1">
    <source>
        <dbReference type="ARBA" id="ARBA00023015"/>
    </source>
</evidence>
<keyword evidence="1" id="KW-0805">Transcription regulation</keyword>
<dbReference type="InterPro" id="IPR050397">
    <property type="entry name" value="Env_Response_Regulators"/>
</dbReference>
<dbReference type="InterPro" id="IPR036388">
    <property type="entry name" value="WH-like_DNA-bd_sf"/>
</dbReference>
<dbReference type="GO" id="GO:0005829">
    <property type="term" value="C:cytosol"/>
    <property type="evidence" value="ECO:0007669"/>
    <property type="project" value="TreeGrafter"/>
</dbReference>
<feature type="domain" description="HTH crp-type" evidence="6">
    <location>
        <begin position="147"/>
        <end position="220"/>
    </location>
</feature>
<dbReference type="Gene3D" id="2.60.120.10">
    <property type="entry name" value="Jelly Rolls"/>
    <property type="match status" value="1"/>
</dbReference>
<dbReference type="InterPro" id="IPR014710">
    <property type="entry name" value="RmlC-like_jellyroll"/>
</dbReference>
<evidence type="ECO:0000259" key="6">
    <source>
        <dbReference type="PROSITE" id="PS51063"/>
    </source>
</evidence>
<dbReference type="PROSITE" id="PS51063">
    <property type="entry name" value="HTH_CRP_2"/>
    <property type="match status" value="1"/>
</dbReference>
<dbReference type="PANTHER" id="PTHR24567">
    <property type="entry name" value="CRP FAMILY TRANSCRIPTIONAL REGULATORY PROTEIN"/>
    <property type="match status" value="1"/>
</dbReference>
<keyword evidence="8" id="KW-1185">Reference proteome</keyword>
<dbReference type="PANTHER" id="PTHR24567:SF74">
    <property type="entry name" value="HTH-TYPE TRANSCRIPTIONAL REGULATOR ARCR"/>
    <property type="match status" value="1"/>
</dbReference>
<name>A0A8J3E077_9BACL</name>
<protein>
    <submittedName>
        <fullName evidence="7">cAMP-binding protein</fullName>
    </submittedName>
</protein>
<dbReference type="InterPro" id="IPR036390">
    <property type="entry name" value="WH_DNA-bd_sf"/>
</dbReference>
<keyword evidence="2" id="KW-0238">DNA-binding</keyword>
<dbReference type="InterPro" id="IPR000595">
    <property type="entry name" value="cNMP-bd_dom"/>
</dbReference>
<dbReference type="EMBL" id="BMIR01000018">
    <property type="protein sequence ID" value="GGE50442.1"/>
    <property type="molecule type" value="Genomic_DNA"/>
</dbReference>
<dbReference type="Proteomes" id="UP000628775">
    <property type="component" value="Unassembled WGS sequence"/>
</dbReference>
<dbReference type="SUPFAM" id="SSF51206">
    <property type="entry name" value="cAMP-binding domain-like"/>
    <property type="match status" value="1"/>
</dbReference>
<dbReference type="InterPro" id="IPR018490">
    <property type="entry name" value="cNMP-bd_dom_sf"/>
</dbReference>
<dbReference type="GO" id="GO:0003700">
    <property type="term" value="F:DNA-binding transcription factor activity"/>
    <property type="evidence" value="ECO:0007669"/>
    <property type="project" value="TreeGrafter"/>
</dbReference>